<dbReference type="AlphaFoldDB" id="A0A379EFW0"/>
<accession>A0A379EFW0</accession>
<reference evidence="1 2" key="1">
    <citation type="submission" date="2018-06" db="EMBL/GenBank/DDBJ databases">
        <authorList>
            <consortium name="Pathogen Informatics"/>
            <person name="Doyle S."/>
        </authorList>
    </citation>
    <scope>NUCLEOTIDE SEQUENCE [LARGE SCALE GENOMIC DNA]</scope>
    <source>
        <strain evidence="1 2">NCTC11157</strain>
    </source>
</reference>
<evidence type="ECO:0000313" key="1">
    <source>
        <dbReference type="EMBL" id="SUB97532.1"/>
    </source>
</evidence>
<evidence type="ECO:0000313" key="2">
    <source>
        <dbReference type="Proteomes" id="UP000254072"/>
    </source>
</evidence>
<proteinExistence type="predicted"/>
<gene>
    <name evidence="1" type="ORF">NCTC11157_02318</name>
</gene>
<dbReference type="EMBL" id="UGTL01000002">
    <property type="protein sequence ID" value="SUB97532.1"/>
    <property type="molecule type" value="Genomic_DNA"/>
</dbReference>
<name>A0A379EFW0_9BACT</name>
<sequence>MHDCRIVLEPEIFQNDSFLLMKTDFLIFQTTAFAATPTYDKSSFRLKKHHNKAIP</sequence>
<organism evidence="1 2">
    <name type="scientific">Prevotella disiens</name>
    <dbReference type="NCBI Taxonomy" id="28130"/>
    <lineage>
        <taxon>Bacteria</taxon>
        <taxon>Pseudomonadati</taxon>
        <taxon>Bacteroidota</taxon>
        <taxon>Bacteroidia</taxon>
        <taxon>Bacteroidales</taxon>
        <taxon>Prevotellaceae</taxon>
        <taxon>Prevotella</taxon>
    </lineage>
</organism>
<protein>
    <submittedName>
        <fullName evidence="1">Uncharacterized protein</fullName>
    </submittedName>
</protein>
<dbReference type="Proteomes" id="UP000254072">
    <property type="component" value="Unassembled WGS sequence"/>
</dbReference>